<keyword evidence="3" id="KW-1185">Reference proteome</keyword>
<sequence length="158" mass="18146">MSTAKRNNLSAENLVRCAQLNQYWRYGYGRQEVKNHVSHQVRLELPTFTRQPTDPKRARIPTLDDLLNPTPPADSDVPIDLDSVFNLRSNDPLQHGRSRGYIWLRGRMRRISAHLPSSNDLPGLKIETYIDLNAPKLKPKAATTSWTAESSKWNAKKW</sequence>
<evidence type="ECO:0000256" key="1">
    <source>
        <dbReference type="SAM" id="MobiDB-lite"/>
    </source>
</evidence>
<organism evidence="2 3">
    <name type="scientific">Favolaschia claudopus</name>
    <dbReference type="NCBI Taxonomy" id="2862362"/>
    <lineage>
        <taxon>Eukaryota</taxon>
        <taxon>Fungi</taxon>
        <taxon>Dikarya</taxon>
        <taxon>Basidiomycota</taxon>
        <taxon>Agaricomycotina</taxon>
        <taxon>Agaricomycetes</taxon>
        <taxon>Agaricomycetidae</taxon>
        <taxon>Agaricales</taxon>
        <taxon>Marasmiineae</taxon>
        <taxon>Mycenaceae</taxon>
        <taxon>Favolaschia</taxon>
    </lineage>
</organism>
<accession>A0AAV9ZPX1</accession>
<dbReference type="AlphaFoldDB" id="A0AAV9ZPX1"/>
<proteinExistence type="predicted"/>
<evidence type="ECO:0000313" key="2">
    <source>
        <dbReference type="EMBL" id="KAK6988523.1"/>
    </source>
</evidence>
<name>A0AAV9ZPX1_9AGAR</name>
<comment type="caution">
    <text evidence="2">The sequence shown here is derived from an EMBL/GenBank/DDBJ whole genome shotgun (WGS) entry which is preliminary data.</text>
</comment>
<reference evidence="2 3" key="1">
    <citation type="journal article" date="2024" name="J Genomics">
        <title>Draft genome sequencing and assembly of Favolaschia claudopus CIRM-BRFM 2984 isolated from oak limbs.</title>
        <authorList>
            <person name="Navarro D."/>
            <person name="Drula E."/>
            <person name="Chaduli D."/>
            <person name="Cazenave R."/>
            <person name="Ahrendt S."/>
            <person name="Wang J."/>
            <person name="Lipzen A."/>
            <person name="Daum C."/>
            <person name="Barry K."/>
            <person name="Grigoriev I.V."/>
            <person name="Favel A."/>
            <person name="Rosso M.N."/>
            <person name="Martin F."/>
        </authorList>
    </citation>
    <scope>NUCLEOTIDE SEQUENCE [LARGE SCALE GENOMIC DNA]</scope>
    <source>
        <strain evidence="2 3">CIRM-BRFM 2984</strain>
    </source>
</reference>
<dbReference type="Proteomes" id="UP001362999">
    <property type="component" value="Unassembled WGS sequence"/>
</dbReference>
<feature type="region of interest" description="Disordered" evidence="1">
    <location>
        <begin position="51"/>
        <end position="73"/>
    </location>
</feature>
<protein>
    <submittedName>
        <fullName evidence="2">Uncharacterized protein</fullName>
    </submittedName>
</protein>
<evidence type="ECO:0000313" key="3">
    <source>
        <dbReference type="Proteomes" id="UP001362999"/>
    </source>
</evidence>
<gene>
    <name evidence="2" type="ORF">R3P38DRAFT_3228820</name>
</gene>
<dbReference type="EMBL" id="JAWWNJ010000122">
    <property type="protein sequence ID" value="KAK6988523.1"/>
    <property type="molecule type" value="Genomic_DNA"/>
</dbReference>